<dbReference type="SMART" id="SM00471">
    <property type="entry name" value="HDc"/>
    <property type="match status" value="1"/>
</dbReference>
<feature type="domain" description="HD-GYP" evidence="1">
    <location>
        <begin position="134"/>
        <end position="330"/>
    </location>
</feature>
<dbReference type="GO" id="GO:0008081">
    <property type="term" value="F:phosphoric diester hydrolase activity"/>
    <property type="evidence" value="ECO:0007669"/>
    <property type="project" value="UniProtKB-ARBA"/>
</dbReference>
<dbReference type="InterPro" id="IPR021812">
    <property type="entry name" value="DUF3391"/>
</dbReference>
<dbReference type="SUPFAM" id="SSF109604">
    <property type="entry name" value="HD-domain/PDEase-like"/>
    <property type="match status" value="1"/>
</dbReference>
<protein>
    <recommendedName>
        <fullName evidence="1">HD-GYP domain-containing protein</fullName>
    </recommendedName>
</protein>
<dbReference type="InterPro" id="IPR003607">
    <property type="entry name" value="HD/PDEase_dom"/>
</dbReference>
<dbReference type="CDD" id="cd00077">
    <property type="entry name" value="HDc"/>
    <property type="match status" value="1"/>
</dbReference>
<evidence type="ECO:0000313" key="2">
    <source>
        <dbReference type="EMBL" id="AWL11285.1"/>
    </source>
</evidence>
<dbReference type="Pfam" id="PF13487">
    <property type="entry name" value="HD_5"/>
    <property type="match status" value="1"/>
</dbReference>
<name>A0A2S2E0W0_9ALTE</name>
<dbReference type="Proteomes" id="UP000245728">
    <property type="component" value="Chromosome"/>
</dbReference>
<dbReference type="Pfam" id="PF11871">
    <property type="entry name" value="DUF3391"/>
    <property type="match status" value="1"/>
</dbReference>
<dbReference type="Gene3D" id="1.10.3210.10">
    <property type="entry name" value="Hypothetical protein af1432"/>
    <property type="match status" value="1"/>
</dbReference>
<dbReference type="AlphaFoldDB" id="A0A2S2E0W0"/>
<dbReference type="InterPro" id="IPR037522">
    <property type="entry name" value="HD_GYP_dom"/>
</dbReference>
<reference evidence="2 3" key="1">
    <citation type="submission" date="2018-05" db="EMBL/GenBank/DDBJ databases">
        <title>Salinimonas sp. HMF8227 Genome sequencing and assembly.</title>
        <authorList>
            <person name="Kang H."/>
            <person name="Kang J."/>
            <person name="Cha I."/>
            <person name="Kim H."/>
            <person name="Joh K."/>
        </authorList>
    </citation>
    <scope>NUCLEOTIDE SEQUENCE [LARGE SCALE GENOMIC DNA]</scope>
    <source>
        <strain evidence="2 3">HMF8227</strain>
    </source>
</reference>
<dbReference type="PANTHER" id="PTHR43155:SF2">
    <property type="entry name" value="CYCLIC DI-GMP PHOSPHODIESTERASE PA4108"/>
    <property type="match status" value="1"/>
</dbReference>
<proteinExistence type="predicted"/>
<dbReference type="KEGG" id="salh:HMF8227_00789"/>
<accession>A0A2S2E0W0</accession>
<dbReference type="PROSITE" id="PS51832">
    <property type="entry name" value="HD_GYP"/>
    <property type="match status" value="1"/>
</dbReference>
<dbReference type="OrthoDB" id="9764808at2"/>
<dbReference type="RefSeq" id="WP_109338946.1">
    <property type="nucleotide sequence ID" value="NZ_CP029347.1"/>
</dbReference>
<sequence length="401" mass="44625">MSTQRFSINDIQLGMFVTQVTRQTGELTIKTQGLIKSERLLEQLRQKGVQEVEVDLARSVLEQGLELNVSEQTTESPKAISASPANEDPMAAIEQAGQLYDKARTIQSRFVKKLKKGALPPIGELTEVSADIIDSVFDNADAISLLTQIKDREQYLMEHSLNCSILMAMFARQMGFDKATIDELGLAGLLMDAGMATLPEDILNQRGKLSDQERTIVESHVDVAVDLLEQSEHASDTVLDVVQNHHERLDGSGYPNGKQGDEISVYARMAAIVDSYDALTADRPYRKSLNATQALKRLLSTSQGQLDQSLVQQFIRCIGVHPVGSLVKLKSEKLAIVIKANKDDPLKPKVASFYSVRSGHYKDVRILDLTRDQDDIEACVRPEEFKINLARFFREVLLGRL</sequence>
<dbReference type="PANTHER" id="PTHR43155">
    <property type="entry name" value="CYCLIC DI-GMP PHOSPHODIESTERASE PA4108-RELATED"/>
    <property type="match status" value="1"/>
</dbReference>
<gene>
    <name evidence="2" type="ORF">HMF8227_00789</name>
</gene>
<dbReference type="EMBL" id="CP029347">
    <property type="protein sequence ID" value="AWL11285.1"/>
    <property type="molecule type" value="Genomic_DNA"/>
</dbReference>
<evidence type="ECO:0000313" key="3">
    <source>
        <dbReference type="Proteomes" id="UP000245728"/>
    </source>
</evidence>
<evidence type="ECO:0000259" key="1">
    <source>
        <dbReference type="PROSITE" id="PS51832"/>
    </source>
</evidence>
<organism evidence="2 3">
    <name type="scientific">Saliniradius amylolyticus</name>
    <dbReference type="NCBI Taxonomy" id="2183582"/>
    <lineage>
        <taxon>Bacteria</taxon>
        <taxon>Pseudomonadati</taxon>
        <taxon>Pseudomonadota</taxon>
        <taxon>Gammaproteobacteria</taxon>
        <taxon>Alteromonadales</taxon>
        <taxon>Alteromonadaceae</taxon>
        <taxon>Saliniradius</taxon>
    </lineage>
</organism>
<keyword evidence="3" id="KW-1185">Reference proteome</keyword>